<dbReference type="STRING" id="1344418.A0A1D2VJ36"/>
<protein>
    <recommendedName>
        <fullName evidence="4 14">Very-long-chain (3R)-3-hydroxyacyl-CoA dehydratase</fullName>
        <ecNumber evidence="4 14">4.2.1.134</ecNumber>
    </recommendedName>
</protein>
<dbReference type="Pfam" id="PF04387">
    <property type="entry name" value="PTPLA"/>
    <property type="match status" value="1"/>
</dbReference>
<dbReference type="RefSeq" id="XP_020047951.1">
    <property type="nucleotide sequence ID" value="XM_020190480.1"/>
</dbReference>
<sequence>MSSVKSTTSSEVKSRSQPVWIYFYNLVSSISWAGVFFFNVFPGILINQQPDLFKNTYKYLIGVQSLAIVEIYNSAVGNVRAPLFTTIAQVFSRLLIVVGIFTVLPNSPPNYKWYYVTLSTAWSITEIVRYSYYAINIKSNGSPPTFLTFLRYNLFLVLYPMGISSECLIIYNSLTDATSNIHLLYAWFLKICLATYIPGSYILYTYMLKQRKKVMKKIAVEYSKKKF</sequence>
<keyword evidence="9 14" id="KW-0443">Lipid metabolism</keyword>
<keyword evidence="7 14" id="KW-0276">Fatty acid metabolism</keyword>
<dbReference type="FunCoup" id="A0A1D2VJ36">
    <property type="interactions" value="536"/>
</dbReference>
<comment type="catalytic activity">
    <reaction evidence="13 14">
        <text>a very-long-chain (3R)-3-hydroxyacyl-CoA = a very-long-chain (2E)-enoyl-CoA + H2O</text>
        <dbReference type="Rhea" id="RHEA:45812"/>
        <dbReference type="ChEBI" id="CHEBI:15377"/>
        <dbReference type="ChEBI" id="CHEBI:83728"/>
        <dbReference type="ChEBI" id="CHEBI:85440"/>
        <dbReference type="EC" id="4.2.1.134"/>
    </reaction>
</comment>
<dbReference type="OrthoDB" id="46988at2759"/>
<evidence type="ECO:0000313" key="16">
    <source>
        <dbReference type="Proteomes" id="UP000095038"/>
    </source>
</evidence>
<dbReference type="EMBL" id="KV454479">
    <property type="protein sequence ID" value="ODV61644.1"/>
    <property type="molecule type" value="Genomic_DNA"/>
</dbReference>
<evidence type="ECO:0000256" key="3">
    <source>
        <dbReference type="ARBA" id="ARBA00007811"/>
    </source>
</evidence>
<dbReference type="PANTHER" id="PTHR11035">
    <property type="entry name" value="VERY-LONG-CHAIN (3R)-3-HYDROXYACYL-COA DEHYDRATASE"/>
    <property type="match status" value="1"/>
</dbReference>
<keyword evidence="6 14" id="KW-0812">Transmembrane</keyword>
<dbReference type="Proteomes" id="UP000095038">
    <property type="component" value="Unassembled WGS sequence"/>
</dbReference>
<keyword evidence="16" id="KW-1185">Reference proteome</keyword>
<evidence type="ECO:0000256" key="6">
    <source>
        <dbReference type="ARBA" id="ARBA00022692"/>
    </source>
</evidence>
<dbReference type="UniPathway" id="UPA00094"/>
<dbReference type="PANTHER" id="PTHR11035:SF3">
    <property type="entry name" value="VERY-LONG-CHAIN (3R)-3-HYDROXYACYL-COA DEHYDRATASE"/>
    <property type="match status" value="1"/>
</dbReference>
<accession>A0A1D2VJ36</accession>
<reference evidence="16" key="1">
    <citation type="submission" date="2016-05" db="EMBL/GenBank/DDBJ databases">
        <title>Comparative genomics of biotechnologically important yeasts.</title>
        <authorList>
            <consortium name="DOE Joint Genome Institute"/>
            <person name="Riley R."/>
            <person name="Haridas S."/>
            <person name="Wolfe K.H."/>
            <person name="Lopes M.R."/>
            <person name="Hittinger C.T."/>
            <person name="Goker M."/>
            <person name="Salamov A."/>
            <person name="Wisecaver J."/>
            <person name="Long T.M."/>
            <person name="Aerts A.L."/>
            <person name="Barry K."/>
            <person name="Choi C."/>
            <person name="Clum A."/>
            <person name="Coughlan A.Y."/>
            <person name="Deshpande S."/>
            <person name="Douglass A.P."/>
            <person name="Hanson S.J."/>
            <person name="Klenk H.-P."/>
            <person name="Labutti K."/>
            <person name="Lapidus A."/>
            <person name="Lindquist E."/>
            <person name="Lipzen A."/>
            <person name="Meier-Kolthoff J.P."/>
            <person name="Ohm R.A."/>
            <person name="Otillar R.P."/>
            <person name="Pangilinan J."/>
            <person name="Peng Y."/>
            <person name="Rokas A."/>
            <person name="Rosa C.A."/>
            <person name="Scheuner C."/>
            <person name="Sibirny A.A."/>
            <person name="Slot J.C."/>
            <person name="Stielow J.B."/>
            <person name="Sun H."/>
            <person name="Kurtzman C.P."/>
            <person name="Blackwell M."/>
            <person name="Grigoriev I.V."/>
            <person name="Jeffries T.W."/>
        </authorList>
    </citation>
    <scope>NUCLEOTIDE SEQUENCE [LARGE SCALE GENOMIC DNA]</scope>
    <source>
        <strain evidence="16">DSM 1968</strain>
    </source>
</reference>
<feature type="transmembrane region" description="Helical" evidence="14">
    <location>
        <begin position="57"/>
        <end position="76"/>
    </location>
</feature>
<evidence type="ECO:0000256" key="4">
    <source>
        <dbReference type="ARBA" id="ARBA00013122"/>
    </source>
</evidence>
<name>A0A1D2VJ36_9ASCO</name>
<dbReference type="GO" id="GO:0042761">
    <property type="term" value="P:very long-chain fatty acid biosynthetic process"/>
    <property type="evidence" value="ECO:0007669"/>
    <property type="project" value="TreeGrafter"/>
</dbReference>
<dbReference type="GO" id="GO:0005789">
    <property type="term" value="C:endoplasmic reticulum membrane"/>
    <property type="evidence" value="ECO:0007669"/>
    <property type="project" value="UniProtKB-SubCell"/>
</dbReference>
<dbReference type="InParanoid" id="A0A1D2VJ36"/>
<evidence type="ECO:0000256" key="5">
    <source>
        <dbReference type="ARBA" id="ARBA00022516"/>
    </source>
</evidence>
<evidence type="ECO:0000256" key="8">
    <source>
        <dbReference type="ARBA" id="ARBA00022989"/>
    </source>
</evidence>
<keyword evidence="10 14" id="KW-0472">Membrane</keyword>
<evidence type="ECO:0000256" key="2">
    <source>
        <dbReference type="ARBA" id="ARBA00005194"/>
    </source>
</evidence>
<evidence type="ECO:0000256" key="11">
    <source>
        <dbReference type="ARBA" id="ARBA00023160"/>
    </source>
</evidence>
<comment type="similarity">
    <text evidence="3 14">Belongs to the very long-chain fatty acids dehydratase HACD family.</text>
</comment>
<proteinExistence type="inferred from homology"/>
<feature type="transmembrane region" description="Helical" evidence="14">
    <location>
        <begin position="113"/>
        <end position="132"/>
    </location>
</feature>
<feature type="transmembrane region" description="Helical" evidence="14">
    <location>
        <begin position="83"/>
        <end position="101"/>
    </location>
</feature>
<evidence type="ECO:0000256" key="13">
    <source>
        <dbReference type="ARBA" id="ARBA00036671"/>
    </source>
</evidence>
<keyword evidence="14" id="KW-0256">Endoplasmic reticulum</keyword>
<dbReference type="GO" id="GO:0030148">
    <property type="term" value="P:sphingolipid biosynthetic process"/>
    <property type="evidence" value="ECO:0007669"/>
    <property type="project" value="TreeGrafter"/>
</dbReference>
<evidence type="ECO:0000256" key="1">
    <source>
        <dbReference type="ARBA" id="ARBA00004141"/>
    </source>
</evidence>
<keyword evidence="8 14" id="KW-1133">Transmembrane helix</keyword>
<evidence type="ECO:0000256" key="14">
    <source>
        <dbReference type="RuleBase" id="RU363109"/>
    </source>
</evidence>
<feature type="transmembrane region" description="Helical" evidence="14">
    <location>
        <begin position="183"/>
        <end position="207"/>
    </location>
</feature>
<evidence type="ECO:0000256" key="12">
    <source>
        <dbReference type="ARBA" id="ARBA00023239"/>
    </source>
</evidence>
<dbReference type="AlphaFoldDB" id="A0A1D2VJ36"/>
<dbReference type="GO" id="GO:0030497">
    <property type="term" value="P:fatty acid elongation"/>
    <property type="evidence" value="ECO:0007669"/>
    <property type="project" value="TreeGrafter"/>
</dbReference>
<feature type="transmembrane region" description="Helical" evidence="14">
    <location>
        <begin position="152"/>
        <end position="171"/>
    </location>
</feature>
<evidence type="ECO:0000256" key="7">
    <source>
        <dbReference type="ARBA" id="ARBA00022832"/>
    </source>
</evidence>
<evidence type="ECO:0000256" key="10">
    <source>
        <dbReference type="ARBA" id="ARBA00023136"/>
    </source>
</evidence>
<dbReference type="InterPro" id="IPR007482">
    <property type="entry name" value="Tyr_Pase-like_PTPLA"/>
</dbReference>
<dbReference type="GO" id="GO:0102158">
    <property type="term" value="F:very-long-chain (3R)-3-hydroxyacyl-CoA dehydratase activity"/>
    <property type="evidence" value="ECO:0007669"/>
    <property type="project" value="UniProtKB-EC"/>
</dbReference>
<dbReference type="GeneID" id="30964116"/>
<evidence type="ECO:0000256" key="9">
    <source>
        <dbReference type="ARBA" id="ARBA00023098"/>
    </source>
</evidence>
<organism evidence="15 16">
    <name type="scientific">Ascoidea rubescens DSM 1968</name>
    <dbReference type="NCBI Taxonomy" id="1344418"/>
    <lineage>
        <taxon>Eukaryota</taxon>
        <taxon>Fungi</taxon>
        <taxon>Dikarya</taxon>
        <taxon>Ascomycota</taxon>
        <taxon>Saccharomycotina</taxon>
        <taxon>Saccharomycetes</taxon>
        <taxon>Ascoideaceae</taxon>
        <taxon>Ascoidea</taxon>
    </lineage>
</organism>
<comment type="subcellular location">
    <subcellularLocation>
        <location evidence="14">Endoplasmic reticulum membrane</location>
        <topology evidence="14">Multi-pass membrane protein</topology>
    </subcellularLocation>
    <subcellularLocation>
        <location evidence="1">Membrane</location>
        <topology evidence="1">Multi-pass membrane protein</topology>
    </subcellularLocation>
</comment>
<feature type="transmembrane region" description="Helical" evidence="14">
    <location>
        <begin position="21"/>
        <end position="45"/>
    </location>
</feature>
<keyword evidence="11 14" id="KW-0275">Fatty acid biosynthesis</keyword>
<keyword evidence="12 14" id="KW-0456">Lyase</keyword>
<comment type="function">
    <text evidence="14">Catalyzes the third of the four reactions of the long-chain fatty acids elongation cycle. This endoplasmic reticulum-bound enzymatic process, allows the addition of two carbons to the chain of long- and very long-chain fatty acids/VLCFAs per cycle. This enzyme catalyzes the dehydration of the 3-hydroxyacyl-CoA intermediate into trans-2,3-enoyl-CoA, within each cycle of fatty acid elongation. Thereby, it participates to the production of VLCFAs of different chain lengths that are involved in multiple biological processes as precursors of membrane lipids and lipid mediators.</text>
</comment>
<evidence type="ECO:0000313" key="15">
    <source>
        <dbReference type="EMBL" id="ODV61644.1"/>
    </source>
</evidence>
<gene>
    <name evidence="15" type="ORF">ASCRUDRAFT_33980</name>
</gene>
<comment type="pathway">
    <text evidence="2 14">Lipid metabolism; fatty acid biosynthesis.</text>
</comment>
<keyword evidence="5 14" id="KW-0444">Lipid biosynthesis</keyword>
<dbReference type="EC" id="4.2.1.134" evidence="4 14"/>